<protein>
    <submittedName>
        <fullName evidence="8">Phage integrase family protein</fullName>
    </submittedName>
</protein>
<keyword evidence="9" id="KW-1185">Reference proteome</keyword>
<evidence type="ECO:0000259" key="7">
    <source>
        <dbReference type="PROSITE" id="PS51900"/>
    </source>
</evidence>
<organism evidence="8 9">
    <name type="scientific">Aeoliella mucimassa</name>
    <dbReference type="NCBI Taxonomy" id="2527972"/>
    <lineage>
        <taxon>Bacteria</taxon>
        <taxon>Pseudomonadati</taxon>
        <taxon>Planctomycetota</taxon>
        <taxon>Planctomycetia</taxon>
        <taxon>Pirellulales</taxon>
        <taxon>Lacipirellulaceae</taxon>
        <taxon>Aeoliella</taxon>
    </lineage>
</organism>
<name>A0A518AM27_9BACT</name>
<evidence type="ECO:0000259" key="6">
    <source>
        <dbReference type="PROSITE" id="PS51898"/>
    </source>
</evidence>
<dbReference type="Gene3D" id="1.10.150.130">
    <property type="match status" value="1"/>
</dbReference>
<dbReference type="InterPro" id="IPR010998">
    <property type="entry name" value="Integrase_recombinase_N"/>
</dbReference>
<dbReference type="GO" id="GO:0015074">
    <property type="term" value="P:DNA integration"/>
    <property type="evidence" value="ECO:0007669"/>
    <property type="project" value="UniProtKB-KW"/>
</dbReference>
<feature type="domain" description="Core-binding (CB)" evidence="7">
    <location>
        <begin position="99"/>
        <end position="181"/>
    </location>
</feature>
<feature type="domain" description="Tyr recombinase" evidence="6">
    <location>
        <begin position="204"/>
        <end position="381"/>
    </location>
</feature>
<dbReference type="AlphaFoldDB" id="A0A518AM27"/>
<dbReference type="InterPro" id="IPR011010">
    <property type="entry name" value="DNA_brk_join_enz"/>
</dbReference>
<dbReference type="KEGG" id="amuc:Pan181_19700"/>
<keyword evidence="3 5" id="KW-0238">DNA-binding</keyword>
<dbReference type="PROSITE" id="PS51900">
    <property type="entry name" value="CB"/>
    <property type="match status" value="1"/>
</dbReference>
<dbReference type="EMBL" id="CP036278">
    <property type="protein sequence ID" value="QDU55774.1"/>
    <property type="molecule type" value="Genomic_DNA"/>
</dbReference>
<evidence type="ECO:0000256" key="2">
    <source>
        <dbReference type="ARBA" id="ARBA00022908"/>
    </source>
</evidence>
<keyword evidence="4" id="KW-0233">DNA recombination</keyword>
<evidence type="ECO:0000256" key="4">
    <source>
        <dbReference type="ARBA" id="ARBA00023172"/>
    </source>
</evidence>
<accession>A0A518AM27</accession>
<dbReference type="Gene3D" id="1.10.443.10">
    <property type="entry name" value="Intergrase catalytic core"/>
    <property type="match status" value="1"/>
</dbReference>
<dbReference type="InterPro" id="IPR002104">
    <property type="entry name" value="Integrase_catalytic"/>
</dbReference>
<dbReference type="InterPro" id="IPR044068">
    <property type="entry name" value="CB"/>
</dbReference>
<dbReference type="RefSeq" id="WP_145246587.1">
    <property type="nucleotide sequence ID" value="NZ_CP036278.1"/>
</dbReference>
<dbReference type="OrthoDB" id="262002at2"/>
<evidence type="ECO:0000256" key="5">
    <source>
        <dbReference type="PROSITE-ProRule" id="PRU01248"/>
    </source>
</evidence>
<dbReference type="PROSITE" id="PS51898">
    <property type="entry name" value="TYR_RECOMBINASE"/>
    <property type="match status" value="1"/>
</dbReference>
<evidence type="ECO:0000256" key="3">
    <source>
        <dbReference type="ARBA" id="ARBA00023125"/>
    </source>
</evidence>
<keyword evidence="2" id="KW-0229">DNA integration</keyword>
<dbReference type="SUPFAM" id="SSF56349">
    <property type="entry name" value="DNA breaking-rejoining enzymes"/>
    <property type="match status" value="1"/>
</dbReference>
<dbReference type="CDD" id="cd00397">
    <property type="entry name" value="DNA_BRE_C"/>
    <property type="match status" value="1"/>
</dbReference>
<dbReference type="InterPro" id="IPR050090">
    <property type="entry name" value="Tyrosine_recombinase_XerCD"/>
</dbReference>
<sequence>MASLIKTTSKRTGKPRYSVQVNIGERNRPTFPLGQLTKKQAEAAKGHIENLLSTKRSGSILDGPTADWLARIDNSLRDRLAKYELCAPRVATKPQTAVPKLGAFIDGYISKRSEELKPRTIINLKVARGHLVEFFSVDRDLDSITPGDADDFRRSLIAKGLEENTVRRTCGRAKQFFRDAVRRRVIDESPFADMKATSVTANRKRDYFVTSEEADAMLEACPDTQWKLIIALSRYGGLRCPSEHLALTWGDVDWKRKRIRVRSPKTAHHDGHEERIMPLFPQLQPYLEAAWQELIDSEDFTPEAQPTSELPVITRYRDSNSNLRTQLLRIIKRAGLVAWPKLFQNMRATRATELAKEHPGHVAATWLGHSTKVADKHTIGR</sequence>
<comment type="similarity">
    <text evidence="1">Belongs to the 'phage' integrase family.</text>
</comment>
<evidence type="ECO:0000256" key="1">
    <source>
        <dbReference type="ARBA" id="ARBA00008857"/>
    </source>
</evidence>
<evidence type="ECO:0000313" key="8">
    <source>
        <dbReference type="EMBL" id="QDU55774.1"/>
    </source>
</evidence>
<dbReference type="InterPro" id="IPR025269">
    <property type="entry name" value="SAM-like_dom"/>
</dbReference>
<dbReference type="GO" id="GO:0003677">
    <property type="term" value="F:DNA binding"/>
    <property type="evidence" value="ECO:0007669"/>
    <property type="project" value="UniProtKB-UniRule"/>
</dbReference>
<dbReference type="GO" id="GO:0006310">
    <property type="term" value="P:DNA recombination"/>
    <property type="evidence" value="ECO:0007669"/>
    <property type="project" value="UniProtKB-KW"/>
</dbReference>
<evidence type="ECO:0000313" key="9">
    <source>
        <dbReference type="Proteomes" id="UP000315750"/>
    </source>
</evidence>
<dbReference type="Proteomes" id="UP000315750">
    <property type="component" value="Chromosome"/>
</dbReference>
<dbReference type="PANTHER" id="PTHR30349">
    <property type="entry name" value="PHAGE INTEGRASE-RELATED"/>
    <property type="match status" value="1"/>
</dbReference>
<dbReference type="Pfam" id="PF13102">
    <property type="entry name" value="Phage_int_SAM_5"/>
    <property type="match status" value="1"/>
</dbReference>
<reference evidence="8 9" key="1">
    <citation type="submission" date="2019-02" db="EMBL/GenBank/DDBJ databases">
        <title>Deep-cultivation of Planctomycetes and their phenomic and genomic characterization uncovers novel biology.</title>
        <authorList>
            <person name="Wiegand S."/>
            <person name="Jogler M."/>
            <person name="Boedeker C."/>
            <person name="Pinto D."/>
            <person name="Vollmers J."/>
            <person name="Rivas-Marin E."/>
            <person name="Kohn T."/>
            <person name="Peeters S.H."/>
            <person name="Heuer A."/>
            <person name="Rast P."/>
            <person name="Oberbeckmann S."/>
            <person name="Bunk B."/>
            <person name="Jeske O."/>
            <person name="Meyerdierks A."/>
            <person name="Storesund J.E."/>
            <person name="Kallscheuer N."/>
            <person name="Luecker S."/>
            <person name="Lage O.M."/>
            <person name="Pohl T."/>
            <person name="Merkel B.J."/>
            <person name="Hornburger P."/>
            <person name="Mueller R.-W."/>
            <person name="Bruemmer F."/>
            <person name="Labrenz M."/>
            <person name="Spormann A.M."/>
            <person name="Op den Camp H."/>
            <person name="Overmann J."/>
            <person name="Amann R."/>
            <person name="Jetten M.S.M."/>
            <person name="Mascher T."/>
            <person name="Medema M.H."/>
            <person name="Devos D.P."/>
            <person name="Kaster A.-K."/>
            <person name="Ovreas L."/>
            <person name="Rohde M."/>
            <person name="Galperin M.Y."/>
            <person name="Jogler C."/>
        </authorList>
    </citation>
    <scope>NUCLEOTIDE SEQUENCE [LARGE SCALE GENOMIC DNA]</scope>
    <source>
        <strain evidence="8 9">Pan181</strain>
    </source>
</reference>
<dbReference type="PANTHER" id="PTHR30349:SF41">
    <property type="entry name" value="INTEGRASE_RECOMBINASE PROTEIN MJ0367-RELATED"/>
    <property type="match status" value="1"/>
</dbReference>
<proteinExistence type="inferred from homology"/>
<dbReference type="Pfam" id="PF00589">
    <property type="entry name" value="Phage_integrase"/>
    <property type="match status" value="1"/>
</dbReference>
<gene>
    <name evidence="8" type="ORF">Pan181_19700</name>
</gene>
<dbReference type="InterPro" id="IPR013762">
    <property type="entry name" value="Integrase-like_cat_sf"/>
</dbReference>